<keyword evidence="2 6" id="KW-0812">Transmembrane</keyword>
<evidence type="ECO:0000313" key="10">
    <source>
        <dbReference type="Proteomes" id="UP000784286"/>
    </source>
</evidence>
<protein>
    <submittedName>
        <fullName evidence="9">Cytochrome c biogenesis protein CcsA</fullName>
    </submittedName>
</protein>
<accession>A0A948TNE9</accession>
<keyword evidence="3" id="KW-0201">Cytochrome c-type biogenesis</keyword>
<feature type="transmembrane region" description="Helical" evidence="6">
    <location>
        <begin position="511"/>
        <end position="531"/>
    </location>
</feature>
<evidence type="ECO:0000256" key="3">
    <source>
        <dbReference type="ARBA" id="ARBA00022748"/>
    </source>
</evidence>
<feature type="transmembrane region" description="Helical" evidence="6">
    <location>
        <begin position="709"/>
        <end position="732"/>
    </location>
</feature>
<evidence type="ECO:0000256" key="1">
    <source>
        <dbReference type="ARBA" id="ARBA00004141"/>
    </source>
</evidence>
<dbReference type="PANTHER" id="PTHR30071:SF1">
    <property type="entry name" value="CYTOCHROME B_B6 PROTEIN-RELATED"/>
    <property type="match status" value="1"/>
</dbReference>
<dbReference type="InterPro" id="IPR002541">
    <property type="entry name" value="Cyt_c_assembly"/>
</dbReference>
<proteinExistence type="predicted"/>
<feature type="transmembrane region" description="Helical" evidence="6">
    <location>
        <begin position="649"/>
        <end position="672"/>
    </location>
</feature>
<evidence type="ECO:0000256" key="4">
    <source>
        <dbReference type="ARBA" id="ARBA00022989"/>
    </source>
</evidence>
<feature type="transmembrane region" description="Helical" evidence="6">
    <location>
        <begin position="38"/>
        <end position="59"/>
    </location>
</feature>
<evidence type="ECO:0000259" key="7">
    <source>
        <dbReference type="Pfam" id="PF01578"/>
    </source>
</evidence>
<feature type="transmembrane region" description="Helical" evidence="6">
    <location>
        <begin position="603"/>
        <end position="628"/>
    </location>
</feature>
<dbReference type="InterPro" id="IPR045062">
    <property type="entry name" value="Cyt_c_biogenesis_CcsA/CcmC"/>
</dbReference>
<feature type="transmembrane region" description="Helical" evidence="6">
    <location>
        <begin position="566"/>
        <end position="583"/>
    </location>
</feature>
<name>A0A948TNE9_9BACT</name>
<evidence type="ECO:0000313" key="9">
    <source>
        <dbReference type="EMBL" id="MBU3856697.1"/>
    </source>
</evidence>
<feature type="transmembrane region" description="Helical" evidence="6">
    <location>
        <begin position="226"/>
        <end position="247"/>
    </location>
</feature>
<dbReference type="Pfam" id="PF01578">
    <property type="entry name" value="Cytochrom_C_asm"/>
    <property type="match status" value="1"/>
</dbReference>
<dbReference type="GO" id="GO:0017004">
    <property type="term" value="P:cytochrome complex assembly"/>
    <property type="evidence" value="ECO:0007669"/>
    <property type="project" value="UniProtKB-KW"/>
</dbReference>
<dbReference type="AlphaFoldDB" id="A0A948TNE9"/>
<evidence type="ECO:0000256" key="2">
    <source>
        <dbReference type="ARBA" id="ARBA00022692"/>
    </source>
</evidence>
<gene>
    <name evidence="9" type="primary">ccsA</name>
    <name evidence="9" type="ORF">H9928_09135</name>
</gene>
<feature type="domain" description="Cytochrome c assembly protein" evidence="7">
    <location>
        <begin position="538"/>
        <end position="736"/>
    </location>
</feature>
<organism evidence="9 10">
    <name type="scientific">Candidatus Phocaeicola excrementipullorum</name>
    <dbReference type="NCBI Taxonomy" id="2838731"/>
    <lineage>
        <taxon>Bacteria</taxon>
        <taxon>Pseudomonadati</taxon>
        <taxon>Bacteroidota</taxon>
        <taxon>Bacteroidia</taxon>
        <taxon>Bacteroidales</taxon>
        <taxon>Bacteroidaceae</taxon>
        <taxon>Phocaeicola</taxon>
    </lineage>
</organism>
<feature type="domain" description="ResB-like" evidence="8">
    <location>
        <begin position="71"/>
        <end position="178"/>
    </location>
</feature>
<keyword evidence="5 6" id="KW-0472">Membrane</keyword>
<evidence type="ECO:0000256" key="6">
    <source>
        <dbReference type="SAM" id="Phobius"/>
    </source>
</evidence>
<evidence type="ECO:0000256" key="5">
    <source>
        <dbReference type="ARBA" id="ARBA00023136"/>
    </source>
</evidence>
<dbReference type="GO" id="GO:0020037">
    <property type="term" value="F:heme binding"/>
    <property type="evidence" value="ECO:0007669"/>
    <property type="project" value="InterPro"/>
</dbReference>
<feature type="transmembrane region" description="Helical" evidence="6">
    <location>
        <begin position="191"/>
        <end position="214"/>
    </location>
</feature>
<dbReference type="InterPro" id="IPR007816">
    <property type="entry name" value="ResB-like_domain"/>
</dbReference>
<dbReference type="PANTHER" id="PTHR30071">
    <property type="entry name" value="HEME EXPORTER PROTEIN C"/>
    <property type="match status" value="1"/>
</dbReference>
<feature type="transmembrane region" description="Helical" evidence="6">
    <location>
        <begin position="543"/>
        <end position="559"/>
    </location>
</feature>
<reference evidence="9" key="1">
    <citation type="journal article" date="2021" name="PeerJ">
        <title>Extensive microbial diversity within the chicken gut microbiome revealed by metagenomics and culture.</title>
        <authorList>
            <person name="Gilroy R."/>
            <person name="Ravi A."/>
            <person name="Getino M."/>
            <person name="Pursley I."/>
            <person name="Horton D.L."/>
            <person name="Alikhan N.F."/>
            <person name="Baker D."/>
            <person name="Gharbi K."/>
            <person name="Hall N."/>
            <person name="Watson M."/>
            <person name="Adriaenssens E.M."/>
            <person name="Foster-Nyarko E."/>
            <person name="Jarju S."/>
            <person name="Secka A."/>
            <person name="Antonio M."/>
            <person name="Oren A."/>
            <person name="Chaudhuri R.R."/>
            <person name="La Ragione R."/>
            <person name="Hildebrand F."/>
            <person name="Pallen M.J."/>
        </authorList>
    </citation>
    <scope>NUCLEOTIDE SEQUENCE</scope>
    <source>
        <strain evidence="9">8470</strain>
    </source>
</reference>
<feature type="transmembrane region" description="Helical" evidence="6">
    <location>
        <begin position="71"/>
        <end position="89"/>
    </location>
</feature>
<sequence>MRIIKHLCFGTAGALIILMIAATVLEKTGGTSPGSSSIYSSPLFIAAWGTAAVASAIYIFKRKLQKSPFSLLLHLAFLVILAGAFATYLNGRQGSIHLRVGDRPSASFAASHKEENFPFQIQLTDFYIDYYEGSAAPMDFTSRIRITDNGNAIEADISMNNIFSYRHYRFYQSSYDKDMKGSTLAVSYDPWGIAITYAGYLLLLVSICGFFFQRHSAFRRLLRHPVLRKASTAVCLLLCPSLTAFAAEQPKHLSKESASSINGIYLYHQDRICPLQTLAKDFTLKIYGKSNYKGLNGEQVLTGWFFFYDDWKTEPIIRIKSKAVQRMLGIKGQYACLNDFFGAEGYKLKDSGLEQDTKYKREINEANEKFNLISMVATGSMLRIFPCRENGKIRWFSPVDRLPDDLPADQWLFIRKSLGLLSEQVMRNDEASIREIAGKIRKYQQKTAGGTLPSDRQIEAEKLYNSLNYTKIPAFCCLVIGLFAFIHNCRKLVRNQTLKSKTEKRISMIQSALLGLLLVFLAILIGLRSYISGHIPVSNGFETMQAMAACASLISLLFRKRFEMSIAFGFIICGFALLVSMLGESNPPITPLMPVLASPLLSIHVLTIMISYALLAFLMLNGTAALIIRYAGKTQNEAVERLYIINRILLYPAIFLLASGIFIGAVWANVSWGRYWGWDPKETWALITLMIYSAAFHTDSLPYFKRPMFFHWFCIIAFLSVLITYFGVNFFMAGLHSYA</sequence>
<dbReference type="GO" id="GO:0005886">
    <property type="term" value="C:plasma membrane"/>
    <property type="evidence" value="ECO:0007669"/>
    <property type="project" value="TreeGrafter"/>
</dbReference>
<evidence type="ECO:0000259" key="8">
    <source>
        <dbReference type="Pfam" id="PF05140"/>
    </source>
</evidence>
<dbReference type="Proteomes" id="UP000784286">
    <property type="component" value="Unassembled WGS sequence"/>
</dbReference>
<dbReference type="EMBL" id="JAHLFJ010000081">
    <property type="protein sequence ID" value="MBU3856697.1"/>
    <property type="molecule type" value="Genomic_DNA"/>
</dbReference>
<reference evidence="9" key="2">
    <citation type="submission" date="2021-04" db="EMBL/GenBank/DDBJ databases">
        <authorList>
            <person name="Gilroy R."/>
        </authorList>
    </citation>
    <scope>NUCLEOTIDE SEQUENCE</scope>
    <source>
        <strain evidence="9">8470</strain>
    </source>
</reference>
<keyword evidence="4 6" id="KW-1133">Transmembrane helix</keyword>
<feature type="transmembrane region" description="Helical" evidence="6">
    <location>
        <begin position="472"/>
        <end position="490"/>
    </location>
</feature>
<comment type="subcellular location">
    <subcellularLocation>
        <location evidence="1">Membrane</location>
        <topology evidence="1">Multi-pass membrane protein</topology>
    </subcellularLocation>
</comment>
<comment type="caution">
    <text evidence="9">The sequence shown here is derived from an EMBL/GenBank/DDBJ whole genome shotgun (WGS) entry which is preliminary data.</text>
</comment>
<dbReference type="Pfam" id="PF05140">
    <property type="entry name" value="ResB"/>
    <property type="match status" value="1"/>
</dbReference>